<organism evidence="2 3">
    <name type="scientific">Trichogramma kaykai</name>
    <dbReference type="NCBI Taxonomy" id="54128"/>
    <lineage>
        <taxon>Eukaryota</taxon>
        <taxon>Metazoa</taxon>
        <taxon>Ecdysozoa</taxon>
        <taxon>Arthropoda</taxon>
        <taxon>Hexapoda</taxon>
        <taxon>Insecta</taxon>
        <taxon>Pterygota</taxon>
        <taxon>Neoptera</taxon>
        <taxon>Endopterygota</taxon>
        <taxon>Hymenoptera</taxon>
        <taxon>Apocrita</taxon>
        <taxon>Proctotrupomorpha</taxon>
        <taxon>Chalcidoidea</taxon>
        <taxon>Trichogrammatidae</taxon>
        <taxon>Trichogramma</taxon>
    </lineage>
</organism>
<feature type="region of interest" description="Disordered" evidence="1">
    <location>
        <begin position="53"/>
        <end position="115"/>
    </location>
</feature>
<feature type="region of interest" description="Disordered" evidence="1">
    <location>
        <begin position="1"/>
        <end position="35"/>
    </location>
</feature>
<dbReference type="Proteomes" id="UP001627154">
    <property type="component" value="Unassembled WGS sequence"/>
</dbReference>
<gene>
    <name evidence="2" type="ORF">TKK_016422</name>
</gene>
<dbReference type="EMBL" id="JBJJXI010000133">
    <property type="protein sequence ID" value="KAL3388414.1"/>
    <property type="molecule type" value="Genomic_DNA"/>
</dbReference>
<sequence>MTRAEEIKRKRTKDTSFCSIYSSSDDDMGEKPSVRQAKLRAKDKIFKIIQDGKRPLKKLEQTTHEQTVEVSNTIPPHSHEPEASTRAQHNEQETPAEESADGCLTTPTKTHTSEPTRAAIEVIDLCEAQSLEWDANLNGRKDLTIINNGDSPSTRPGTLPTLGVQFQAHLRKLKADQALRPDMPVEKKLKKRYMST</sequence>
<comment type="caution">
    <text evidence="2">The sequence shown here is derived from an EMBL/GenBank/DDBJ whole genome shotgun (WGS) entry which is preliminary data.</text>
</comment>
<reference evidence="2 3" key="1">
    <citation type="journal article" date="2024" name="bioRxiv">
        <title>A reference genome for Trichogramma kaykai: A tiny desert-dwelling parasitoid wasp with competing sex-ratio distorters.</title>
        <authorList>
            <person name="Culotta J."/>
            <person name="Lindsey A.R."/>
        </authorList>
    </citation>
    <scope>NUCLEOTIDE SEQUENCE [LARGE SCALE GENOMIC DNA]</scope>
    <source>
        <strain evidence="2 3">KSX58</strain>
    </source>
</reference>
<evidence type="ECO:0000313" key="3">
    <source>
        <dbReference type="Proteomes" id="UP001627154"/>
    </source>
</evidence>
<feature type="compositionally biased region" description="Low complexity" evidence="1">
    <location>
        <begin position="105"/>
        <end position="115"/>
    </location>
</feature>
<proteinExistence type="predicted"/>
<name>A0ABD2W6I9_9HYME</name>
<feature type="compositionally biased region" description="Basic and acidic residues" evidence="1">
    <location>
        <begin position="77"/>
        <end position="92"/>
    </location>
</feature>
<accession>A0ABD2W6I9</accession>
<dbReference type="AlphaFoldDB" id="A0ABD2W6I9"/>
<protein>
    <submittedName>
        <fullName evidence="2">Uncharacterized protein</fullName>
    </submittedName>
</protein>
<feature type="compositionally biased region" description="Basic and acidic residues" evidence="1">
    <location>
        <begin position="53"/>
        <end position="67"/>
    </location>
</feature>
<evidence type="ECO:0000256" key="1">
    <source>
        <dbReference type="SAM" id="MobiDB-lite"/>
    </source>
</evidence>
<evidence type="ECO:0000313" key="2">
    <source>
        <dbReference type="EMBL" id="KAL3388414.1"/>
    </source>
</evidence>
<keyword evidence="3" id="KW-1185">Reference proteome</keyword>